<accession>A0ABS7Q8S6</accession>
<sequence>MERSQDLLLGDRERLVVLGDDTVAVLELEDVVVAEQDLDVPVARAQAVEHRRDGPLGRTSEGVSTLVGCDQHDGIMEDGSDGGR</sequence>
<feature type="compositionally biased region" description="Basic and acidic residues" evidence="1">
    <location>
        <begin position="70"/>
        <end position="84"/>
    </location>
</feature>
<evidence type="ECO:0000313" key="3">
    <source>
        <dbReference type="Proteomes" id="UP000778578"/>
    </source>
</evidence>
<proteinExistence type="predicted"/>
<comment type="caution">
    <text evidence="2">The sequence shown here is derived from an EMBL/GenBank/DDBJ whole genome shotgun (WGS) entry which is preliminary data.</text>
</comment>
<reference evidence="2 3" key="1">
    <citation type="submission" date="2021-08" db="EMBL/GenBank/DDBJ databases">
        <title>WGS of actinomycetes from Thailand.</title>
        <authorList>
            <person name="Thawai C."/>
        </authorList>
    </citation>
    <scope>NUCLEOTIDE SEQUENCE [LARGE SCALE GENOMIC DNA]</scope>
    <source>
        <strain evidence="2 3">PLK6-54</strain>
    </source>
</reference>
<name>A0ABS7Q8S6_9ACTN</name>
<feature type="region of interest" description="Disordered" evidence="1">
    <location>
        <begin position="51"/>
        <end position="84"/>
    </location>
</feature>
<keyword evidence="3" id="KW-1185">Reference proteome</keyword>
<organism evidence="2 3">
    <name type="scientific">Actinacidiphila acidipaludis</name>
    <dbReference type="NCBI Taxonomy" id="2873382"/>
    <lineage>
        <taxon>Bacteria</taxon>
        <taxon>Bacillati</taxon>
        <taxon>Actinomycetota</taxon>
        <taxon>Actinomycetes</taxon>
        <taxon>Kitasatosporales</taxon>
        <taxon>Streptomycetaceae</taxon>
        <taxon>Actinacidiphila</taxon>
    </lineage>
</organism>
<gene>
    <name evidence="2" type="ORF">K7862_18315</name>
</gene>
<evidence type="ECO:0000256" key="1">
    <source>
        <dbReference type="SAM" id="MobiDB-lite"/>
    </source>
</evidence>
<dbReference type="RefSeq" id="WP_222963732.1">
    <property type="nucleotide sequence ID" value="NZ_JAINZZ010000021.1"/>
</dbReference>
<dbReference type="EMBL" id="JAINZZ010000021">
    <property type="protein sequence ID" value="MBY8879577.1"/>
    <property type="molecule type" value="Genomic_DNA"/>
</dbReference>
<dbReference type="Proteomes" id="UP000778578">
    <property type="component" value="Unassembled WGS sequence"/>
</dbReference>
<evidence type="ECO:0000313" key="2">
    <source>
        <dbReference type="EMBL" id="MBY8879577.1"/>
    </source>
</evidence>
<protein>
    <submittedName>
        <fullName evidence="2">Uncharacterized protein</fullName>
    </submittedName>
</protein>